<comment type="caution">
    <text evidence="1">The sequence shown here is derived from an EMBL/GenBank/DDBJ whole genome shotgun (WGS) entry which is preliminary data.</text>
</comment>
<evidence type="ECO:0000313" key="1">
    <source>
        <dbReference type="EMBL" id="GGW22016.1"/>
    </source>
</evidence>
<reference evidence="1" key="1">
    <citation type="journal article" date="2014" name="Int. J. Syst. Evol. Microbiol.">
        <title>Complete genome sequence of Corynebacterium casei LMG S-19264T (=DSM 44701T), isolated from a smear-ripened cheese.</title>
        <authorList>
            <consortium name="US DOE Joint Genome Institute (JGI-PGF)"/>
            <person name="Walter F."/>
            <person name="Albersmeier A."/>
            <person name="Kalinowski J."/>
            <person name="Ruckert C."/>
        </authorList>
    </citation>
    <scope>NUCLEOTIDE SEQUENCE</scope>
    <source>
        <strain evidence="1">KCTC 23714</strain>
    </source>
</reference>
<dbReference type="AlphaFoldDB" id="A0A918IMB3"/>
<dbReference type="Proteomes" id="UP000628984">
    <property type="component" value="Unassembled WGS sequence"/>
</dbReference>
<reference evidence="1" key="2">
    <citation type="submission" date="2020-09" db="EMBL/GenBank/DDBJ databases">
        <authorList>
            <person name="Sun Q."/>
            <person name="Kim S."/>
        </authorList>
    </citation>
    <scope>NUCLEOTIDE SEQUENCE</scope>
    <source>
        <strain evidence="1">KCTC 23714</strain>
    </source>
</reference>
<dbReference type="RefSeq" id="WP_268247268.1">
    <property type="nucleotide sequence ID" value="NZ_BMYQ01000001.1"/>
</dbReference>
<proteinExistence type="predicted"/>
<sequence length="44" mass="4631">MGRIIRLLLLLAVLGFAGLTGYAFLGDMDPPQGTVTKPVTLDAN</sequence>
<organism evidence="1 2">
    <name type="scientific">Gemmobacter lanyuensis</name>
    <dbReference type="NCBI Taxonomy" id="1054497"/>
    <lineage>
        <taxon>Bacteria</taxon>
        <taxon>Pseudomonadati</taxon>
        <taxon>Pseudomonadota</taxon>
        <taxon>Alphaproteobacteria</taxon>
        <taxon>Rhodobacterales</taxon>
        <taxon>Paracoccaceae</taxon>
        <taxon>Gemmobacter</taxon>
    </lineage>
</organism>
<name>A0A918IMB3_9RHOB</name>
<accession>A0A918IMB3</accession>
<gene>
    <name evidence="1" type="ORF">GCM10011452_04430</name>
</gene>
<keyword evidence="2" id="KW-1185">Reference proteome</keyword>
<dbReference type="EMBL" id="BMYQ01000001">
    <property type="protein sequence ID" value="GGW22016.1"/>
    <property type="molecule type" value="Genomic_DNA"/>
</dbReference>
<evidence type="ECO:0000313" key="2">
    <source>
        <dbReference type="Proteomes" id="UP000628984"/>
    </source>
</evidence>
<protein>
    <submittedName>
        <fullName evidence="1">Uncharacterized protein</fullName>
    </submittedName>
</protein>